<dbReference type="EMBL" id="CP126218">
    <property type="protein sequence ID" value="WIA20342.1"/>
    <property type="molecule type" value="Genomic_DNA"/>
</dbReference>
<dbReference type="InterPro" id="IPR006603">
    <property type="entry name" value="PQ-loop_rpt"/>
</dbReference>
<gene>
    <name evidence="7" type="ORF">OEZ85_006173</name>
</gene>
<evidence type="ECO:0000256" key="4">
    <source>
        <dbReference type="ARBA" id="ARBA00023136"/>
    </source>
</evidence>
<keyword evidence="4 6" id="KW-0472">Membrane</keyword>
<comment type="subcellular location">
    <subcellularLocation>
        <location evidence="1">Membrane</location>
        <topology evidence="1">Multi-pass membrane protein</topology>
    </subcellularLocation>
</comment>
<reference evidence="7 8" key="1">
    <citation type="submission" date="2023-05" db="EMBL/GenBank/DDBJ databases">
        <title>A 100% complete, gapless, phased diploid assembly of the Scenedesmus obliquus UTEX 3031 genome.</title>
        <authorList>
            <person name="Biondi T.C."/>
            <person name="Hanschen E.R."/>
            <person name="Kwon T."/>
            <person name="Eng W."/>
            <person name="Kruse C.P.S."/>
            <person name="Koehler S.I."/>
            <person name="Kunde Y."/>
            <person name="Gleasner C.D."/>
            <person name="You Mak K.T."/>
            <person name="Polle J."/>
            <person name="Hovde B.T."/>
            <person name="Starkenburg S.R."/>
        </authorList>
    </citation>
    <scope>NUCLEOTIDE SEQUENCE [LARGE SCALE GENOMIC DNA]</scope>
    <source>
        <strain evidence="7 8">DOE0152z</strain>
    </source>
</reference>
<evidence type="ECO:0000256" key="6">
    <source>
        <dbReference type="SAM" id="Phobius"/>
    </source>
</evidence>
<feature type="transmembrane region" description="Helical" evidence="6">
    <location>
        <begin position="70"/>
        <end position="91"/>
    </location>
</feature>
<evidence type="ECO:0000256" key="5">
    <source>
        <dbReference type="SAM" id="MobiDB-lite"/>
    </source>
</evidence>
<proteinExistence type="predicted"/>
<organism evidence="7 8">
    <name type="scientific">Tetradesmus obliquus</name>
    <name type="common">Green alga</name>
    <name type="synonym">Acutodesmus obliquus</name>
    <dbReference type="NCBI Taxonomy" id="3088"/>
    <lineage>
        <taxon>Eukaryota</taxon>
        <taxon>Viridiplantae</taxon>
        <taxon>Chlorophyta</taxon>
        <taxon>core chlorophytes</taxon>
        <taxon>Chlorophyceae</taxon>
        <taxon>CS clade</taxon>
        <taxon>Sphaeropleales</taxon>
        <taxon>Scenedesmaceae</taxon>
        <taxon>Tetradesmus</taxon>
    </lineage>
</organism>
<sequence>MAESAALSDSARDALGYLGGCILALSLVPQVIKLLLTRSAADISLMWSLLYLLGSALSFIYLVLLGAVAAWVPIVVELCGCLATISLKLLFDHTRWGRNQECVAVRAAAEPAMAVASRRAALAMGVCGALLSAAPAWSKEQVPADDMPAGAASTGSAAQRPSAMQQTAGTGAAPLVYVSRGTGGKGGTR</sequence>
<dbReference type="Proteomes" id="UP001244341">
    <property type="component" value="Chromosome 11b"/>
</dbReference>
<name>A0ABY8UJ55_TETOB</name>
<keyword evidence="8" id="KW-1185">Reference proteome</keyword>
<evidence type="ECO:0000256" key="1">
    <source>
        <dbReference type="ARBA" id="ARBA00004141"/>
    </source>
</evidence>
<feature type="transmembrane region" description="Helical" evidence="6">
    <location>
        <begin position="14"/>
        <end position="36"/>
    </location>
</feature>
<accession>A0ABY8UJ55</accession>
<feature type="transmembrane region" description="Helical" evidence="6">
    <location>
        <begin position="43"/>
        <end position="64"/>
    </location>
</feature>
<protein>
    <submittedName>
        <fullName evidence="7">Uncharacterized protein</fullName>
    </submittedName>
</protein>
<dbReference type="Pfam" id="PF04193">
    <property type="entry name" value="PQ-loop"/>
    <property type="match status" value="1"/>
</dbReference>
<feature type="region of interest" description="Disordered" evidence="5">
    <location>
        <begin position="144"/>
        <end position="189"/>
    </location>
</feature>
<feature type="compositionally biased region" description="Polar residues" evidence="5">
    <location>
        <begin position="153"/>
        <end position="169"/>
    </location>
</feature>
<keyword evidence="3 6" id="KW-1133">Transmembrane helix</keyword>
<dbReference type="Gene3D" id="1.20.1280.290">
    <property type="match status" value="1"/>
</dbReference>
<evidence type="ECO:0000313" key="7">
    <source>
        <dbReference type="EMBL" id="WIA20342.1"/>
    </source>
</evidence>
<keyword evidence="2 6" id="KW-0812">Transmembrane</keyword>
<evidence type="ECO:0000256" key="3">
    <source>
        <dbReference type="ARBA" id="ARBA00022989"/>
    </source>
</evidence>
<evidence type="ECO:0000256" key="2">
    <source>
        <dbReference type="ARBA" id="ARBA00022692"/>
    </source>
</evidence>
<evidence type="ECO:0000313" key="8">
    <source>
        <dbReference type="Proteomes" id="UP001244341"/>
    </source>
</evidence>